<dbReference type="Proteomes" id="UP001595799">
    <property type="component" value="Unassembled WGS sequence"/>
</dbReference>
<name>A0ABV8UQE1_9PROT</name>
<dbReference type="InterPro" id="IPR040079">
    <property type="entry name" value="Glutathione_S-Trfase"/>
</dbReference>
<dbReference type="SFLD" id="SFLDG00358">
    <property type="entry name" value="Main_(cytGST)"/>
    <property type="match status" value="1"/>
</dbReference>
<dbReference type="Pfam" id="PF13409">
    <property type="entry name" value="GST_N_2"/>
    <property type="match status" value="1"/>
</dbReference>
<dbReference type="SFLD" id="SFLDS00019">
    <property type="entry name" value="Glutathione_Transferase_(cytos"/>
    <property type="match status" value="1"/>
</dbReference>
<dbReference type="PANTHER" id="PTHR42673">
    <property type="entry name" value="MALEYLACETOACETATE ISOMERASE"/>
    <property type="match status" value="1"/>
</dbReference>
<dbReference type="SUPFAM" id="SSF47616">
    <property type="entry name" value="GST C-terminal domain-like"/>
    <property type="match status" value="1"/>
</dbReference>
<dbReference type="CDD" id="cd03194">
    <property type="entry name" value="GST_C_3"/>
    <property type="match status" value="1"/>
</dbReference>
<keyword evidence="3" id="KW-1185">Reference proteome</keyword>
<organism evidence="2 3">
    <name type="scientific">Fodinicurvata halophila</name>
    <dbReference type="NCBI Taxonomy" id="1419723"/>
    <lineage>
        <taxon>Bacteria</taxon>
        <taxon>Pseudomonadati</taxon>
        <taxon>Pseudomonadota</taxon>
        <taxon>Alphaproteobacteria</taxon>
        <taxon>Rhodospirillales</taxon>
        <taxon>Rhodovibrionaceae</taxon>
        <taxon>Fodinicurvata</taxon>
    </lineage>
</organism>
<evidence type="ECO:0000259" key="1">
    <source>
        <dbReference type="PROSITE" id="PS50404"/>
    </source>
</evidence>
<dbReference type="Gene3D" id="3.40.30.10">
    <property type="entry name" value="Glutaredoxin"/>
    <property type="match status" value="1"/>
</dbReference>
<dbReference type="PROSITE" id="PS50404">
    <property type="entry name" value="GST_NTER"/>
    <property type="match status" value="1"/>
</dbReference>
<accession>A0ABV8UQE1</accession>
<dbReference type="SUPFAM" id="SSF52833">
    <property type="entry name" value="Thioredoxin-like"/>
    <property type="match status" value="1"/>
</dbReference>
<gene>
    <name evidence="2" type="ORF">ACFOW6_16390</name>
</gene>
<dbReference type="Pfam" id="PF13410">
    <property type="entry name" value="GST_C_2"/>
    <property type="match status" value="1"/>
</dbReference>
<dbReference type="CDD" id="cd03043">
    <property type="entry name" value="GST_N_1"/>
    <property type="match status" value="1"/>
</dbReference>
<proteinExistence type="predicted"/>
<protein>
    <submittedName>
        <fullName evidence="2">Glutathione S-transferase family protein</fullName>
    </submittedName>
</protein>
<dbReference type="InterPro" id="IPR004045">
    <property type="entry name" value="Glutathione_S-Trfase_N"/>
</dbReference>
<dbReference type="InterPro" id="IPR036282">
    <property type="entry name" value="Glutathione-S-Trfase_C_sf"/>
</dbReference>
<dbReference type="EMBL" id="JBHSCW010000011">
    <property type="protein sequence ID" value="MFC4353130.1"/>
    <property type="molecule type" value="Genomic_DNA"/>
</dbReference>
<dbReference type="InterPro" id="IPR036249">
    <property type="entry name" value="Thioredoxin-like_sf"/>
</dbReference>
<sequence>MDSTLVIGNKNYSSWSLRAWLPLRQVGIDFEEKVIPLRTAETAEAIRAWSPSGKVPVLIHEGRTVWDSLAIGEYLTERFPEAGLLPADTRARARARCVIAEMHAGFAALRKECPMDMRAHRPASLSPETQADVERISQLWEDCLSEAAGTDGFLFGSPGLADAFYAPVVSRFATYGISPGPQGKAYMQRVQEWPLYQEWLNVAREETWDFSLTA</sequence>
<dbReference type="RefSeq" id="WP_382423506.1">
    <property type="nucleotide sequence ID" value="NZ_JBHSCW010000011.1"/>
</dbReference>
<comment type="caution">
    <text evidence="2">The sequence shown here is derived from an EMBL/GenBank/DDBJ whole genome shotgun (WGS) entry which is preliminary data.</text>
</comment>
<dbReference type="Gene3D" id="1.20.1050.10">
    <property type="match status" value="1"/>
</dbReference>
<evidence type="ECO:0000313" key="2">
    <source>
        <dbReference type="EMBL" id="MFC4353130.1"/>
    </source>
</evidence>
<evidence type="ECO:0000313" key="3">
    <source>
        <dbReference type="Proteomes" id="UP001595799"/>
    </source>
</evidence>
<dbReference type="PANTHER" id="PTHR42673:SF4">
    <property type="entry name" value="MALEYLACETOACETATE ISOMERASE"/>
    <property type="match status" value="1"/>
</dbReference>
<reference evidence="3" key="1">
    <citation type="journal article" date="2019" name="Int. J. Syst. Evol. Microbiol.">
        <title>The Global Catalogue of Microorganisms (GCM) 10K type strain sequencing project: providing services to taxonomists for standard genome sequencing and annotation.</title>
        <authorList>
            <consortium name="The Broad Institute Genomics Platform"/>
            <consortium name="The Broad Institute Genome Sequencing Center for Infectious Disease"/>
            <person name="Wu L."/>
            <person name="Ma J."/>
        </authorList>
    </citation>
    <scope>NUCLEOTIDE SEQUENCE [LARGE SCALE GENOMIC DNA]</scope>
    <source>
        <strain evidence="3">CECT 8472</strain>
    </source>
</reference>
<feature type="domain" description="GST N-terminal" evidence="1">
    <location>
        <begin position="3"/>
        <end position="83"/>
    </location>
</feature>